<keyword evidence="4 9" id="KW-0812">Transmembrane</keyword>
<evidence type="ECO:0000256" key="7">
    <source>
        <dbReference type="ARBA" id="ARBA00022989"/>
    </source>
</evidence>
<feature type="transmembrane region" description="Helical" evidence="9">
    <location>
        <begin position="843"/>
        <end position="865"/>
    </location>
</feature>
<accession>A0A9W8Q7H6</accession>
<dbReference type="RefSeq" id="XP_056050349.1">
    <property type="nucleotide sequence ID" value="XM_056193295.1"/>
</dbReference>
<evidence type="ECO:0000256" key="3">
    <source>
        <dbReference type="ARBA" id="ARBA00022475"/>
    </source>
</evidence>
<feature type="transmembrane region" description="Helical" evidence="9">
    <location>
        <begin position="494"/>
        <end position="513"/>
    </location>
</feature>
<dbReference type="GO" id="GO:0005886">
    <property type="term" value="C:plasma membrane"/>
    <property type="evidence" value="ECO:0007669"/>
    <property type="project" value="UniProtKB-SubCell"/>
</dbReference>
<keyword evidence="3" id="KW-1003">Cell membrane</keyword>
<dbReference type="Gene3D" id="3.40.50.300">
    <property type="entry name" value="P-loop containing nucleotide triphosphate hydrolases"/>
    <property type="match status" value="2"/>
</dbReference>
<feature type="transmembrane region" description="Helical" evidence="9">
    <location>
        <begin position="22"/>
        <end position="40"/>
    </location>
</feature>
<dbReference type="SUPFAM" id="SSF52540">
    <property type="entry name" value="P-loop containing nucleoside triphosphate hydrolases"/>
    <property type="match status" value="2"/>
</dbReference>
<dbReference type="PROSITE" id="PS50893">
    <property type="entry name" value="ABC_TRANSPORTER_2"/>
    <property type="match status" value="2"/>
</dbReference>
<dbReference type="PANTHER" id="PTHR24223:SF399">
    <property type="entry name" value="ABC TRANSPORTER ATNG"/>
    <property type="match status" value="1"/>
</dbReference>
<comment type="caution">
    <text evidence="12">The sequence shown here is derived from an EMBL/GenBank/DDBJ whole genome shotgun (WGS) entry which is preliminary data.</text>
</comment>
<feature type="transmembrane region" description="Helical" evidence="9">
    <location>
        <begin position="459"/>
        <end position="482"/>
    </location>
</feature>
<evidence type="ECO:0000313" key="12">
    <source>
        <dbReference type="EMBL" id="KAJ4147408.1"/>
    </source>
</evidence>
<dbReference type="Pfam" id="PF00005">
    <property type="entry name" value="ABC_tran"/>
    <property type="match status" value="2"/>
</dbReference>
<feature type="domain" description="ABC transporter" evidence="10">
    <location>
        <begin position="1166"/>
        <end position="1405"/>
    </location>
</feature>
<keyword evidence="6" id="KW-0067">ATP-binding</keyword>
<dbReference type="InterPro" id="IPR044726">
    <property type="entry name" value="ABCC_6TM_D2"/>
</dbReference>
<reference evidence="12" key="1">
    <citation type="journal article" date="2023" name="Access Microbiol">
        <title>De-novo genome assembly for Akanthomyces muscarius, a biocontrol agent of insect agricultural pests.</title>
        <authorList>
            <person name="Erdos Z."/>
            <person name="Studholme D.J."/>
            <person name="Raymond B."/>
            <person name="Sharma M."/>
        </authorList>
    </citation>
    <scope>NUCLEOTIDE SEQUENCE</scope>
    <source>
        <strain evidence="12">Ve6</strain>
    </source>
</reference>
<feature type="transmembrane region" description="Helical" evidence="9">
    <location>
        <begin position="364"/>
        <end position="389"/>
    </location>
</feature>
<keyword evidence="13" id="KW-1185">Reference proteome</keyword>
<dbReference type="SUPFAM" id="SSF90123">
    <property type="entry name" value="ABC transporter transmembrane region"/>
    <property type="match status" value="2"/>
</dbReference>
<organism evidence="12 13">
    <name type="scientific">Akanthomyces muscarius</name>
    <name type="common">Entomopathogenic fungus</name>
    <name type="synonym">Lecanicillium muscarium</name>
    <dbReference type="NCBI Taxonomy" id="2231603"/>
    <lineage>
        <taxon>Eukaryota</taxon>
        <taxon>Fungi</taxon>
        <taxon>Dikarya</taxon>
        <taxon>Ascomycota</taxon>
        <taxon>Pezizomycotina</taxon>
        <taxon>Sordariomycetes</taxon>
        <taxon>Hypocreomycetidae</taxon>
        <taxon>Hypocreales</taxon>
        <taxon>Cordycipitaceae</taxon>
        <taxon>Akanthomyces</taxon>
    </lineage>
</organism>
<evidence type="ECO:0000256" key="1">
    <source>
        <dbReference type="ARBA" id="ARBA00004651"/>
    </source>
</evidence>
<evidence type="ECO:0000313" key="13">
    <source>
        <dbReference type="Proteomes" id="UP001144673"/>
    </source>
</evidence>
<protein>
    <recommendedName>
        <fullName evidence="14">ABC transporter</fullName>
    </recommendedName>
</protein>
<dbReference type="CDD" id="cd18580">
    <property type="entry name" value="ABC_6TM_ABCC_D2"/>
    <property type="match status" value="1"/>
</dbReference>
<dbReference type="SMART" id="SM00382">
    <property type="entry name" value="AAA"/>
    <property type="match status" value="2"/>
</dbReference>
<keyword evidence="8 9" id="KW-0472">Membrane</keyword>
<evidence type="ECO:0000256" key="6">
    <source>
        <dbReference type="ARBA" id="ARBA00022840"/>
    </source>
</evidence>
<dbReference type="EMBL" id="JAJHUN010000010">
    <property type="protein sequence ID" value="KAJ4147408.1"/>
    <property type="molecule type" value="Genomic_DNA"/>
</dbReference>
<gene>
    <name evidence="12" type="ORF">LMH87_001929</name>
</gene>
<dbReference type="InterPro" id="IPR017871">
    <property type="entry name" value="ABC_transporter-like_CS"/>
</dbReference>
<proteinExistence type="predicted"/>
<dbReference type="InterPro" id="IPR003593">
    <property type="entry name" value="AAA+_ATPase"/>
</dbReference>
<feature type="transmembrane region" description="Helical" evidence="9">
    <location>
        <begin position="987"/>
        <end position="1007"/>
    </location>
</feature>
<evidence type="ECO:0000259" key="11">
    <source>
        <dbReference type="PROSITE" id="PS50929"/>
    </source>
</evidence>
<evidence type="ECO:0000256" key="4">
    <source>
        <dbReference type="ARBA" id="ARBA00022692"/>
    </source>
</evidence>
<dbReference type="InterPro" id="IPR003439">
    <property type="entry name" value="ABC_transporter-like_ATP-bd"/>
</dbReference>
<evidence type="ECO:0000259" key="10">
    <source>
        <dbReference type="PROSITE" id="PS50893"/>
    </source>
</evidence>
<dbReference type="InterPro" id="IPR011527">
    <property type="entry name" value="ABC1_TM_dom"/>
</dbReference>
<dbReference type="PANTHER" id="PTHR24223">
    <property type="entry name" value="ATP-BINDING CASSETTE SUB-FAMILY C"/>
    <property type="match status" value="1"/>
</dbReference>
<keyword evidence="5" id="KW-0547">Nucleotide-binding</keyword>
<feature type="domain" description="ABC transmembrane type-1" evidence="11">
    <location>
        <begin position="241"/>
        <end position="520"/>
    </location>
</feature>
<dbReference type="Gene3D" id="1.20.1560.10">
    <property type="entry name" value="ABC transporter type 1, transmembrane domain"/>
    <property type="match status" value="2"/>
</dbReference>
<feature type="transmembrane region" description="Helical" evidence="9">
    <location>
        <begin position="116"/>
        <end position="138"/>
    </location>
</feature>
<feature type="domain" description="ABC transporter" evidence="10">
    <location>
        <begin position="571"/>
        <end position="797"/>
    </location>
</feature>
<feature type="transmembrane region" description="Helical" evidence="9">
    <location>
        <begin position="220"/>
        <end position="238"/>
    </location>
</feature>
<dbReference type="GeneID" id="80889088"/>
<evidence type="ECO:0000256" key="5">
    <source>
        <dbReference type="ARBA" id="ARBA00022741"/>
    </source>
</evidence>
<keyword evidence="2" id="KW-0813">Transport</keyword>
<keyword evidence="7 9" id="KW-1133">Transmembrane helix</keyword>
<feature type="transmembrane region" description="Helical" evidence="9">
    <location>
        <begin position="888"/>
        <end position="914"/>
    </location>
</feature>
<dbReference type="GO" id="GO:0005524">
    <property type="term" value="F:ATP binding"/>
    <property type="evidence" value="ECO:0007669"/>
    <property type="project" value="UniProtKB-KW"/>
</dbReference>
<dbReference type="InterPro" id="IPR050173">
    <property type="entry name" value="ABC_transporter_C-like"/>
</dbReference>
<dbReference type="InterPro" id="IPR036640">
    <property type="entry name" value="ABC1_TM_sf"/>
</dbReference>
<name>A0A9W8Q7H6_AKAMU</name>
<feature type="domain" description="ABC transmembrane type-1" evidence="11">
    <location>
        <begin position="851"/>
        <end position="1091"/>
    </location>
</feature>
<dbReference type="InterPro" id="IPR027417">
    <property type="entry name" value="P-loop_NTPase"/>
</dbReference>
<dbReference type="GO" id="GO:0016887">
    <property type="term" value="F:ATP hydrolysis activity"/>
    <property type="evidence" value="ECO:0007669"/>
    <property type="project" value="InterPro"/>
</dbReference>
<dbReference type="PROSITE" id="PS00211">
    <property type="entry name" value="ABC_TRANSPORTER_1"/>
    <property type="match status" value="2"/>
</dbReference>
<dbReference type="GO" id="GO:0140359">
    <property type="term" value="F:ABC-type transporter activity"/>
    <property type="evidence" value="ECO:0007669"/>
    <property type="project" value="InterPro"/>
</dbReference>
<dbReference type="Proteomes" id="UP001144673">
    <property type="component" value="Chromosome 3"/>
</dbReference>
<evidence type="ECO:0000256" key="9">
    <source>
        <dbReference type="SAM" id="Phobius"/>
    </source>
</evidence>
<sequence length="1407" mass="155451">MDDSFGPRLLGHFDFTLLFEDTMFHMAPSAVLIFTLPYYIHKIVTCRPLVRSGWLLGAKVAVAVAAVAVQLAIVVYWYQSPLNSKLAQAASILTLLSSVGVVAMAYASHVYFLQPILFLSAFLSITLVFDLITIYTYLHRTGLDTLARLTCVLPALGSEITAGFWSRSTFLWINPLLLFGFRHIIDNDTLPDIGHQFGSNMLYRNFKLCWDKQDHKAKRALFKALIFAAPWPFFYAILPRLFLVGFNFSQPFLLQDVVNVVADQPTQPDKGSRNDEVIGLILATALVFSGKAVSRNWFSQIRTQIMVSIRGTLVSAIYQKSLRISAAESEESAAVTLMSTDVEGVGSLVSLCYDTCAVVLEVGFGIGVLTIFVGAASIFTGVTALIVTVGSRQLAKRMGANRKIWNEHIADRVAATSNMLAQIKDIKMTGLALSMATHLHHLRAKEVAVSLNVRRINCITFGISAFAETITPALVVAATLFWTREAQTMSSARFYTILAVVSMVSQPLAAFFANLPNWATGFACLDRIQTYLAQDEARDPRRVTDYSASVPTDATGLRRRGTRATAVSYTVQLRAINVALGASDSVLSDATISIKAGEVTMIHGSVGCGKSTLLKAMLGEMAFKSGTAVISSPSIAFAGQRPWLINTTIRLNIIGRKSYNRTLYQRIIFVCDLASDLERLPNGDQTLAGSEGCNLSGGQKQRIALARAFYMEAETTILDDPFSSLDQQTAVLIRIRLFTDGFATERGKTLVMTTSTKQHLVDADNVFRVTDEGHVQYISPAQIDVELEDLVQASRSQARPLIDRGESAAESFKPLPLVQSSTDEDSHDMNKAKVHNSFSLYAYYFRPAGIFVVAVWLALTIFASISERLPNIFARIWLDAYAGDHRYYAGYAVFCVLYPIMNSLSAMFFFYFIIEKVANKLHENLVNATFRATFEFLSNEDASSILNRFSQDTSMVTMVIPGRVLPTVFRAVSIFVDIGIISAGATYAAPVIPLFLLHILAVQQYYLRTSRQLRLLEHDTAKALVRQFTETAAGIEHIRAFRWQEEVIQDFYSTLDLTQRPLYFLYSIQQWLEGVLDFSSAVAAVLVVAFALKFPSSASANSMGLALLSLIGFSDTISDWVQSSVAMETAFGAVSRIKSYCSETPVEKYQDSEGPIPSDWPSRGQIELKNVSARYRSAASSEGSQIKDATVVVRPGETLGIVGRTGGGKTTVLLSVLNLLEYKGEINIDDREIRTIPPDILRSRITTVTQGGIYLRGTVKFNLDPFGPALRPSGCTLTEEMREDALRRVGLWQIIKDRGGLTESMKDMGFSLGQRQLFQLARAILHHEVTRSKVVLMDEVTAGLDEGTEERIAVILDDAFRGCARVVISHRMPTLDSADAIMVMHQGQARVEHRPGDTNWAQYFEQK</sequence>
<evidence type="ECO:0008006" key="14">
    <source>
        <dbReference type="Google" id="ProtNLM"/>
    </source>
</evidence>
<evidence type="ECO:0000256" key="2">
    <source>
        <dbReference type="ARBA" id="ARBA00022448"/>
    </source>
</evidence>
<feature type="transmembrane region" description="Helical" evidence="9">
    <location>
        <begin position="90"/>
        <end position="110"/>
    </location>
</feature>
<evidence type="ECO:0000256" key="8">
    <source>
        <dbReference type="ARBA" id="ARBA00023136"/>
    </source>
</evidence>
<feature type="transmembrane region" description="Helical" evidence="9">
    <location>
        <begin position="60"/>
        <end position="78"/>
    </location>
</feature>
<dbReference type="Pfam" id="PF00664">
    <property type="entry name" value="ABC_membrane"/>
    <property type="match status" value="1"/>
</dbReference>
<dbReference type="KEGG" id="amus:LMH87_001929"/>
<comment type="subcellular location">
    <subcellularLocation>
        <location evidence="1">Cell membrane</location>
        <topology evidence="1">Multi-pass membrane protein</topology>
    </subcellularLocation>
</comment>
<dbReference type="PROSITE" id="PS50929">
    <property type="entry name" value="ABC_TM1F"/>
    <property type="match status" value="2"/>
</dbReference>